<dbReference type="InterPro" id="IPR007052">
    <property type="entry name" value="CS_dom"/>
</dbReference>
<dbReference type="InterPro" id="IPR008978">
    <property type="entry name" value="HSP20-like_chaperone"/>
</dbReference>
<dbReference type="EMBL" id="HBHP01015389">
    <property type="protein sequence ID" value="CAD9763212.1"/>
    <property type="molecule type" value="Transcribed_RNA"/>
</dbReference>
<dbReference type="GO" id="GO:0006457">
    <property type="term" value="P:protein folding"/>
    <property type="evidence" value="ECO:0007669"/>
    <property type="project" value="TreeGrafter"/>
</dbReference>
<keyword evidence="2" id="KW-0963">Cytoplasm</keyword>
<feature type="compositionally biased region" description="Pro residues" evidence="3">
    <location>
        <begin position="70"/>
        <end position="91"/>
    </location>
</feature>
<evidence type="ECO:0000259" key="4">
    <source>
        <dbReference type="PROSITE" id="PS51203"/>
    </source>
</evidence>
<dbReference type="PANTHER" id="PTHR12356:SF3">
    <property type="entry name" value="NUCLEAR MIGRATION PROTEIN NUDC"/>
    <property type="match status" value="1"/>
</dbReference>
<dbReference type="CDD" id="cd06467">
    <property type="entry name" value="p23_NUDC_like"/>
    <property type="match status" value="1"/>
</dbReference>
<reference evidence="5" key="1">
    <citation type="submission" date="2021-01" db="EMBL/GenBank/DDBJ databases">
        <authorList>
            <person name="Corre E."/>
            <person name="Pelletier E."/>
            <person name="Niang G."/>
            <person name="Scheremetjew M."/>
            <person name="Finn R."/>
            <person name="Kale V."/>
            <person name="Holt S."/>
            <person name="Cochrane G."/>
            <person name="Meng A."/>
            <person name="Brown T."/>
            <person name="Cohen L."/>
        </authorList>
    </citation>
    <scope>NUCLEOTIDE SEQUENCE</scope>
    <source>
        <strain evidence="5">CCMP622</strain>
    </source>
</reference>
<evidence type="ECO:0000313" key="5">
    <source>
        <dbReference type="EMBL" id="CAD9763212.1"/>
    </source>
</evidence>
<dbReference type="FunFam" id="2.60.40.790:FF:000001">
    <property type="entry name" value="Nuclear migration protein nudC"/>
    <property type="match status" value="1"/>
</dbReference>
<evidence type="ECO:0000256" key="3">
    <source>
        <dbReference type="SAM" id="MobiDB-lite"/>
    </source>
</evidence>
<dbReference type="Pfam" id="PF04969">
    <property type="entry name" value="CS"/>
    <property type="match status" value="1"/>
</dbReference>
<dbReference type="PROSITE" id="PS51203">
    <property type="entry name" value="CS"/>
    <property type="match status" value="1"/>
</dbReference>
<accession>A0A7S2XAP0</accession>
<dbReference type="InterPro" id="IPR037898">
    <property type="entry name" value="NudC_fam"/>
</dbReference>
<comment type="subcellular location">
    <subcellularLocation>
        <location evidence="1">Cytoplasm</location>
    </subcellularLocation>
</comment>
<sequence>MSTKFDAQLQEVFDGHKGIGQELKFIQTVFGFLRRKAGFFSDDAHARKVLKMAKMHVARSKDDAKKSAPKPAPKPAQAPKPIPKPAEPSDPAPVGDNEVVELDDNLQPIDKSKAKEAWVEEEKKDEDDNPKDIPVGNGGRTERYLWTQTLKEVTVHVWLPKKVTRAKDVSVTITPKGLKVLTKEGKDNIINGDWPEKVITDDSTWVIDEVEGKTSLTLYLLKQNQMAWWKCVLNGDPEIDTQKIRPENSKLSDLDGSTRTTVEKMMFDQNQKRMGKPTSDEMKKQDMLKKFMEQVFRPNRHYLTNSSCPLKPSTLKWTSATPRLCNMYSTGMRILRHSHMLWHNKRDRIRMLWTCAFGFRL</sequence>
<dbReference type="Gene3D" id="2.60.40.790">
    <property type="match status" value="1"/>
</dbReference>
<protein>
    <recommendedName>
        <fullName evidence="4">CS domain-containing protein</fullName>
    </recommendedName>
</protein>
<proteinExistence type="predicted"/>
<name>A0A7S2XAP0_9EUKA</name>
<dbReference type="GO" id="GO:0051082">
    <property type="term" value="F:unfolded protein binding"/>
    <property type="evidence" value="ECO:0007669"/>
    <property type="project" value="TreeGrafter"/>
</dbReference>
<dbReference type="GO" id="GO:0005737">
    <property type="term" value="C:cytoplasm"/>
    <property type="evidence" value="ECO:0007669"/>
    <property type="project" value="UniProtKB-SubCell"/>
</dbReference>
<dbReference type="AlphaFoldDB" id="A0A7S2XAP0"/>
<evidence type="ECO:0000256" key="2">
    <source>
        <dbReference type="ARBA" id="ARBA00022490"/>
    </source>
</evidence>
<evidence type="ECO:0000256" key="1">
    <source>
        <dbReference type="ARBA" id="ARBA00004496"/>
    </source>
</evidence>
<feature type="compositionally biased region" description="Basic and acidic residues" evidence="3">
    <location>
        <begin position="110"/>
        <end position="122"/>
    </location>
</feature>
<gene>
    <name evidence="5" type="ORF">LSP00402_LOCUS9534</name>
</gene>
<dbReference type="PANTHER" id="PTHR12356">
    <property type="entry name" value="NUCLEAR MOVEMENT PROTEIN NUDC"/>
    <property type="match status" value="1"/>
</dbReference>
<dbReference type="SUPFAM" id="SSF49764">
    <property type="entry name" value="HSP20-like chaperones"/>
    <property type="match status" value="1"/>
</dbReference>
<feature type="region of interest" description="Disordered" evidence="3">
    <location>
        <begin position="55"/>
        <end position="139"/>
    </location>
</feature>
<feature type="domain" description="CS" evidence="4">
    <location>
        <begin position="139"/>
        <end position="233"/>
    </location>
</feature>
<organism evidence="5">
    <name type="scientific">Lotharella oceanica</name>
    <dbReference type="NCBI Taxonomy" id="641309"/>
    <lineage>
        <taxon>Eukaryota</taxon>
        <taxon>Sar</taxon>
        <taxon>Rhizaria</taxon>
        <taxon>Cercozoa</taxon>
        <taxon>Chlorarachniophyceae</taxon>
        <taxon>Lotharella</taxon>
    </lineage>
</organism>